<proteinExistence type="predicted"/>
<reference evidence="3 4" key="1">
    <citation type="submission" date="2020-07" db="EMBL/GenBank/DDBJ databases">
        <title>Halomonas sp. QX-2 draft genome sequence.</title>
        <authorList>
            <person name="Qiu X."/>
        </authorList>
    </citation>
    <scope>NUCLEOTIDE SEQUENCE [LARGE SCALE GENOMIC DNA]</scope>
    <source>
        <strain evidence="3 4">QX-2</strain>
    </source>
</reference>
<dbReference type="SUPFAM" id="SSF54292">
    <property type="entry name" value="2Fe-2S ferredoxin-like"/>
    <property type="match status" value="1"/>
</dbReference>
<dbReference type="Gene3D" id="3.10.20.30">
    <property type="match status" value="1"/>
</dbReference>
<dbReference type="RefSeq" id="WP_180089422.1">
    <property type="nucleotide sequence ID" value="NZ_CAXAZJ010000001.1"/>
</dbReference>
<dbReference type="PROSITE" id="PS51085">
    <property type="entry name" value="2FE2S_FER_2"/>
    <property type="match status" value="1"/>
</dbReference>
<sequence>MNNDVTSSPWHEGELALQRVAGVEQQMAEVGRKVMRPFLTPQLQHFFPQLPFVAAAAVDHDGWPWVTLLEGAPGFVHAPDESRLDLTLTPSADDPVTPLLTSGANLGLLGIELPTRRRNRVNGVLRGSAGRWQLEVVHAFGNCPQYIHDWSAMRSVQPQPGPVLTKSDATLDQLPEPVLAHIDQAITAFVGSYAHTDQGVQVDASHRGGQPGFIRRQGSDLILPDFAGNRFFNTLGNVLASGRAALVIPDFASGGLLHLSGEARLVDEKAAGARYPGAERYWRLTPRHIVWRPRTLRWRSHAGAVAVEAAPHGPWQALAPSTQQRVQVAAVVQETPEIRSFYLKSARQDKALAPFNAGQFITLHVPRLDDTALVRSYTLSGDSQQAGYRISVKADGEGSHYVHSALKVGTELAVSMPTGSFTAEASGSERAHWVLLGGGIGITPLVSLAHELTGAGRGPVTLVQSVRDVAEAPFSDELRDLEARGLRLQRHVTGSKAAPNEWLAGRVSLAQVHTGEALEEVRLYLCGPAAFVHRYHQEALSLGVSHGQIHTEAFGPSALAQTYTAPTAEQPVEVSFANPSALAHWQPGESLLETAEKAGLQPSYGCRSGSCGECACTLVQGEVTYPDGISAPEGEILLCSARPAAHSGRIAITLSNG</sequence>
<dbReference type="GO" id="GO:0016491">
    <property type="term" value="F:oxidoreductase activity"/>
    <property type="evidence" value="ECO:0007669"/>
    <property type="project" value="InterPro"/>
</dbReference>
<dbReference type="PANTHER" id="PTHR42815">
    <property type="entry name" value="FAD-BINDING, PUTATIVE (AFU_ORTHOLOGUE AFUA_6G07600)-RELATED"/>
    <property type="match status" value="1"/>
</dbReference>
<evidence type="ECO:0000313" key="4">
    <source>
        <dbReference type="Proteomes" id="UP000520876"/>
    </source>
</evidence>
<dbReference type="InterPro" id="IPR008333">
    <property type="entry name" value="Cbr1-like_FAD-bd_dom"/>
</dbReference>
<dbReference type="Gene3D" id="3.40.50.80">
    <property type="entry name" value="Nucleotide-binding domain of ferredoxin-NADP reductase (FNR) module"/>
    <property type="match status" value="1"/>
</dbReference>
<dbReference type="Proteomes" id="UP000520876">
    <property type="component" value="Unassembled WGS sequence"/>
</dbReference>
<organism evidence="3 4">
    <name type="scientific">Vreelandella sedimenti</name>
    <dbReference type="NCBI Taxonomy" id="2729618"/>
    <lineage>
        <taxon>Bacteria</taxon>
        <taxon>Pseudomonadati</taxon>
        <taxon>Pseudomonadota</taxon>
        <taxon>Gammaproteobacteria</taxon>
        <taxon>Oceanospirillales</taxon>
        <taxon>Halomonadaceae</taxon>
        <taxon>Vreelandella</taxon>
    </lineage>
</organism>
<dbReference type="InterPro" id="IPR012675">
    <property type="entry name" value="Beta-grasp_dom_sf"/>
</dbReference>
<protein>
    <submittedName>
        <fullName evidence="3">Pyridoxamine 5'-phosphate oxidase family protein</fullName>
    </submittedName>
</protein>
<dbReference type="SUPFAM" id="SSF52343">
    <property type="entry name" value="Ferredoxin reductase-like, C-terminal NADP-linked domain"/>
    <property type="match status" value="1"/>
</dbReference>
<feature type="domain" description="FAD-binding FR-type" evidence="2">
    <location>
        <begin position="321"/>
        <end position="424"/>
    </location>
</feature>
<dbReference type="Pfam" id="PF00970">
    <property type="entry name" value="FAD_binding_6"/>
    <property type="match status" value="1"/>
</dbReference>
<gene>
    <name evidence="3" type="ORF">HZU72_00040</name>
</gene>
<dbReference type="InterPro" id="IPR001433">
    <property type="entry name" value="OxRdtase_FAD/NAD-bd"/>
</dbReference>
<evidence type="ECO:0000313" key="3">
    <source>
        <dbReference type="EMBL" id="NYT70820.1"/>
    </source>
</evidence>
<dbReference type="Pfam" id="PF00111">
    <property type="entry name" value="Fer2"/>
    <property type="match status" value="1"/>
</dbReference>
<dbReference type="EMBL" id="JACCGK010000001">
    <property type="protein sequence ID" value="NYT70820.1"/>
    <property type="molecule type" value="Genomic_DNA"/>
</dbReference>
<dbReference type="CDD" id="cd00207">
    <property type="entry name" value="fer2"/>
    <property type="match status" value="1"/>
</dbReference>
<dbReference type="InterPro" id="IPR001041">
    <property type="entry name" value="2Fe-2S_ferredoxin-type"/>
</dbReference>
<feature type="domain" description="2Fe-2S ferredoxin-type" evidence="1">
    <location>
        <begin position="572"/>
        <end position="657"/>
    </location>
</feature>
<dbReference type="AlphaFoldDB" id="A0A7Z0SKR2"/>
<dbReference type="InterPro" id="IPR036010">
    <property type="entry name" value="2Fe-2S_ferredoxin-like_sf"/>
</dbReference>
<accession>A0A7Z0SKR2</accession>
<keyword evidence="4" id="KW-1185">Reference proteome</keyword>
<dbReference type="PROSITE" id="PS51384">
    <property type="entry name" value="FAD_FR"/>
    <property type="match status" value="1"/>
</dbReference>
<dbReference type="InterPro" id="IPR017938">
    <property type="entry name" value="Riboflavin_synthase-like_b-brl"/>
</dbReference>
<dbReference type="InterPro" id="IPR039261">
    <property type="entry name" value="FNR_nucleotide-bd"/>
</dbReference>
<dbReference type="InterPro" id="IPR017927">
    <property type="entry name" value="FAD-bd_FR_type"/>
</dbReference>
<name>A0A7Z0SKR2_9GAMM</name>
<dbReference type="PRINTS" id="PR00410">
    <property type="entry name" value="PHEHYDRXLASE"/>
</dbReference>
<dbReference type="GO" id="GO:0051536">
    <property type="term" value="F:iron-sulfur cluster binding"/>
    <property type="evidence" value="ECO:0007669"/>
    <property type="project" value="InterPro"/>
</dbReference>
<dbReference type="SUPFAM" id="SSF63380">
    <property type="entry name" value="Riboflavin synthase domain-like"/>
    <property type="match status" value="1"/>
</dbReference>
<dbReference type="Gene3D" id="2.40.30.10">
    <property type="entry name" value="Translation factors"/>
    <property type="match status" value="1"/>
</dbReference>
<evidence type="ECO:0000259" key="2">
    <source>
        <dbReference type="PROSITE" id="PS51384"/>
    </source>
</evidence>
<evidence type="ECO:0000259" key="1">
    <source>
        <dbReference type="PROSITE" id="PS51085"/>
    </source>
</evidence>
<comment type="caution">
    <text evidence="3">The sequence shown here is derived from an EMBL/GenBank/DDBJ whole genome shotgun (WGS) entry which is preliminary data.</text>
</comment>
<dbReference type="Pfam" id="PF00175">
    <property type="entry name" value="NAD_binding_1"/>
    <property type="match status" value="1"/>
</dbReference>
<dbReference type="PANTHER" id="PTHR42815:SF2">
    <property type="entry name" value="FAD-BINDING, PUTATIVE (AFU_ORTHOLOGUE AFUA_6G07600)-RELATED"/>
    <property type="match status" value="1"/>
</dbReference>